<dbReference type="AlphaFoldDB" id="A0AAX3AUH9"/>
<evidence type="ECO:0000313" key="2">
    <source>
        <dbReference type="Proteomes" id="UP000830542"/>
    </source>
</evidence>
<dbReference type="KEGG" id="hdo:MUK72_14380"/>
<dbReference type="Pfam" id="PF24444">
    <property type="entry name" value="DUF7563"/>
    <property type="match status" value="1"/>
</dbReference>
<sequence>MAECQHCGAFVSEQYVRVFAPTGMDTVRVCPQCPDMVREGGGVREAKSSRQ</sequence>
<dbReference type="GeneID" id="71763058"/>
<gene>
    <name evidence="1" type="ORF">MUK72_14380</name>
</gene>
<dbReference type="InterPro" id="IPR055985">
    <property type="entry name" value="DUF7563"/>
</dbReference>
<reference evidence="1" key="1">
    <citation type="submission" date="2022-04" db="EMBL/GenBank/DDBJ databases">
        <title>Sequencing and genomic assembly of Halococcus dombrowskii.</title>
        <authorList>
            <person name="Lim S.W."/>
            <person name="MacLea K.S."/>
        </authorList>
    </citation>
    <scope>NUCLEOTIDE SEQUENCE</scope>
    <source>
        <strain evidence="1">H4</strain>
        <plasmid evidence="1">unnamed1</plasmid>
    </source>
</reference>
<organism evidence="1 2">
    <name type="scientific">Halococcus dombrowskii</name>
    <dbReference type="NCBI Taxonomy" id="179637"/>
    <lineage>
        <taxon>Archaea</taxon>
        <taxon>Methanobacteriati</taxon>
        <taxon>Methanobacteriota</taxon>
        <taxon>Stenosarchaea group</taxon>
        <taxon>Halobacteria</taxon>
        <taxon>Halobacteriales</taxon>
        <taxon>Halococcaceae</taxon>
        <taxon>Halococcus</taxon>
    </lineage>
</organism>
<name>A0AAX3AUH9_HALDO</name>
<evidence type="ECO:0008006" key="3">
    <source>
        <dbReference type="Google" id="ProtNLM"/>
    </source>
</evidence>
<geneLocation type="plasmid" evidence="1 2">
    <name>unnamed1</name>
</geneLocation>
<proteinExistence type="predicted"/>
<keyword evidence="2" id="KW-1185">Reference proteome</keyword>
<dbReference type="Proteomes" id="UP000830542">
    <property type="component" value="Plasmid unnamed1"/>
</dbReference>
<accession>A0AAX3AUH9</accession>
<keyword evidence="1" id="KW-0614">Plasmid</keyword>
<evidence type="ECO:0000313" key="1">
    <source>
        <dbReference type="EMBL" id="UOO96732.1"/>
    </source>
</evidence>
<dbReference type="RefSeq" id="WP_244705731.1">
    <property type="nucleotide sequence ID" value="NZ_BAAADN010000006.1"/>
</dbReference>
<dbReference type="EMBL" id="CP095006">
    <property type="protein sequence ID" value="UOO96732.1"/>
    <property type="molecule type" value="Genomic_DNA"/>
</dbReference>
<protein>
    <recommendedName>
        <fullName evidence="3">Small CPxCG-related zinc finger protein</fullName>
    </recommendedName>
</protein>